<protein>
    <recommendedName>
        <fullName evidence="2">BMERB domain-containing protein</fullName>
    </recommendedName>
</protein>
<dbReference type="PANTHER" id="PTHR23167:SF54">
    <property type="entry name" value="[F-ACTIN]-MONOOXYGENASE MICAL"/>
    <property type="match status" value="1"/>
</dbReference>
<reference evidence="3 4" key="1">
    <citation type="submission" date="2024-07" db="EMBL/GenBank/DDBJ databases">
        <title>Chromosome-level genome assembly of the water stick insect Ranatra chinensis (Heteroptera: Nepidae).</title>
        <authorList>
            <person name="Liu X."/>
        </authorList>
    </citation>
    <scope>NUCLEOTIDE SEQUENCE [LARGE SCALE GENOMIC DNA]</scope>
    <source>
        <strain evidence="3">Cailab_2021Rc</strain>
        <tissue evidence="3">Muscle</tissue>
    </source>
</reference>
<dbReference type="AlphaFoldDB" id="A0ABD0YIC1"/>
<dbReference type="Pfam" id="PF12130">
    <property type="entry name" value="bMERB_dom"/>
    <property type="match status" value="1"/>
</dbReference>
<comment type="caution">
    <text evidence="3">The sequence shown here is derived from an EMBL/GenBank/DDBJ whole genome shotgun (WGS) entry which is preliminary data.</text>
</comment>
<dbReference type="InterPro" id="IPR050540">
    <property type="entry name" value="F-actin_Monoox_Mical"/>
</dbReference>
<keyword evidence="4" id="KW-1185">Reference proteome</keyword>
<dbReference type="EMBL" id="JBFDAA010000007">
    <property type="protein sequence ID" value="KAL1130960.1"/>
    <property type="molecule type" value="Genomic_DNA"/>
</dbReference>
<proteinExistence type="predicted"/>
<organism evidence="3 4">
    <name type="scientific">Ranatra chinensis</name>
    <dbReference type="NCBI Taxonomy" id="642074"/>
    <lineage>
        <taxon>Eukaryota</taxon>
        <taxon>Metazoa</taxon>
        <taxon>Ecdysozoa</taxon>
        <taxon>Arthropoda</taxon>
        <taxon>Hexapoda</taxon>
        <taxon>Insecta</taxon>
        <taxon>Pterygota</taxon>
        <taxon>Neoptera</taxon>
        <taxon>Paraneoptera</taxon>
        <taxon>Hemiptera</taxon>
        <taxon>Heteroptera</taxon>
        <taxon>Panheteroptera</taxon>
        <taxon>Nepomorpha</taxon>
        <taxon>Nepidae</taxon>
        <taxon>Ranatrinae</taxon>
        <taxon>Ranatra</taxon>
    </lineage>
</organism>
<accession>A0ABD0YIC1</accession>
<feature type="transmembrane region" description="Helical" evidence="1">
    <location>
        <begin position="80"/>
        <end position="103"/>
    </location>
</feature>
<keyword evidence="1" id="KW-0472">Membrane</keyword>
<gene>
    <name evidence="3" type="ORF">AAG570_012201</name>
</gene>
<evidence type="ECO:0000259" key="2">
    <source>
        <dbReference type="PROSITE" id="PS51848"/>
    </source>
</evidence>
<dbReference type="PROSITE" id="PS51848">
    <property type="entry name" value="BMERB"/>
    <property type="match status" value="1"/>
</dbReference>
<evidence type="ECO:0000256" key="1">
    <source>
        <dbReference type="SAM" id="Phobius"/>
    </source>
</evidence>
<dbReference type="PANTHER" id="PTHR23167">
    <property type="entry name" value="CALPONIN HOMOLOGY DOMAIN-CONTAINING PROTEIN DDB_G0272472-RELATED"/>
    <property type="match status" value="1"/>
</dbReference>
<evidence type="ECO:0000313" key="3">
    <source>
        <dbReference type="EMBL" id="KAL1130960.1"/>
    </source>
</evidence>
<keyword evidence="1" id="KW-0812">Transmembrane</keyword>
<keyword evidence="1" id="KW-1133">Transmembrane helix</keyword>
<dbReference type="InterPro" id="IPR022735">
    <property type="entry name" value="bMERB_dom"/>
</dbReference>
<feature type="domain" description="BMERB" evidence="2">
    <location>
        <begin position="1"/>
        <end position="74"/>
    </location>
</feature>
<dbReference type="Proteomes" id="UP001558652">
    <property type="component" value="Unassembled WGS sequence"/>
</dbReference>
<evidence type="ECO:0000313" key="4">
    <source>
        <dbReference type="Proteomes" id="UP001558652"/>
    </source>
</evidence>
<sequence>MRYENELMVRAQELELEDRHSRLQNQLKNLLANDVCAEKTNEDVALEGRILREMLEIVERRNALGSQLEAERQRCQHKTLAPVFIFTCLIYFLAHFLVTYYIIS</sequence>
<name>A0ABD0YIC1_9HEMI</name>